<dbReference type="EMBL" id="PGGS01000884">
    <property type="protein sequence ID" value="PNH01469.1"/>
    <property type="molecule type" value="Genomic_DNA"/>
</dbReference>
<evidence type="ECO:0000256" key="1">
    <source>
        <dbReference type="SAM" id="Phobius"/>
    </source>
</evidence>
<reference evidence="3 4" key="1">
    <citation type="journal article" date="2017" name="Mol. Biol. Evol.">
        <title>The 4-celled Tetrabaena socialis nuclear genome reveals the essential components for genetic control of cell number at the origin of multicellularity in the volvocine lineage.</title>
        <authorList>
            <person name="Featherston J."/>
            <person name="Arakaki Y."/>
            <person name="Hanschen E.R."/>
            <person name="Ferris P.J."/>
            <person name="Michod R.E."/>
            <person name="Olson B.J.S.C."/>
            <person name="Nozaki H."/>
            <person name="Durand P.M."/>
        </authorList>
    </citation>
    <scope>NUCLEOTIDE SEQUENCE [LARGE SCALE GENOMIC DNA]</scope>
    <source>
        <strain evidence="3 4">NIES-571</strain>
    </source>
</reference>
<organism evidence="3 4">
    <name type="scientific">Tetrabaena socialis</name>
    <dbReference type="NCBI Taxonomy" id="47790"/>
    <lineage>
        <taxon>Eukaryota</taxon>
        <taxon>Viridiplantae</taxon>
        <taxon>Chlorophyta</taxon>
        <taxon>core chlorophytes</taxon>
        <taxon>Chlorophyceae</taxon>
        <taxon>CS clade</taxon>
        <taxon>Chlamydomonadales</taxon>
        <taxon>Tetrabaenaceae</taxon>
        <taxon>Tetrabaena</taxon>
    </lineage>
</organism>
<accession>A0A2J7ZMG7</accession>
<dbReference type="InterPro" id="IPR000326">
    <property type="entry name" value="PAP2/HPO"/>
</dbReference>
<sequence length="162" mass="17862">MIWDVLSLLVLVYWALPVALWSLYPVLPGLRASRETYLLIFIVSLMLQCLLKATRRLPVYHSLQLRPVGARDCNLFNRGGSYDGTIGMPSGHVLTTAFVLASLYFTGDVSGLPAAAGILSMCASRYYRRCHTLLQVVAGAVLGGVSAFLLHRALEEHEKQKI</sequence>
<evidence type="ECO:0000313" key="3">
    <source>
        <dbReference type="EMBL" id="PNH01469.1"/>
    </source>
</evidence>
<protein>
    <recommendedName>
        <fullName evidence="2">Phosphatidic acid phosphatase type 2/haloperoxidase domain-containing protein</fullName>
    </recommendedName>
</protein>
<dbReference type="SUPFAM" id="SSF48317">
    <property type="entry name" value="Acid phosphatase/Vanadium-dependent haloperoxidase"/>
    <property type="match status" value="1"/>
</dbReference>
<keyword evidence="1" id="KW-1133">Transmembrane helix</keyword>
<name>A0A2J7ZMG7_9CHLO</name>
<dbReference type="AlphaFoldDB" id="A0A2J7ZMG7"/>
<feature type="domain" description="Phosphatidic acid phosphatase type 2/haloperoxidase" evidence="2">
    <location>
        <begin position="37"/>
        <end position="155"/>
    </location>
</feature>
<comment type="caution">
    <text evidence="3">The sequence shown here is derived from an EMBL/GenBank/DDBJ whole genome shotgun (WGS) entry which is preliminary data.</text>
</comment>
<feature type="transmembrane region" description="Helical" evidence="1">
    <location>
        <begin position="6"/>
        <end position="24"/>
    </location>
</feature>
<dbReference type="Proteomes" id="UP000236333">
    <property type="component" value="Unassembled WGS sequence"/>
</dbReference>
<keyword evidence="1" id="KW-0812">Transmembrane</keyword>
<proteinExistence type="predicted"/>
<feature type="transmembrane region" description="Helical" evidence="1">
    <location>
        <begin position="133"/>
        <end position="154"/>
    </location>
</feature>
<keyword evidence="1" id="KW-0472">Membrane</keyword>
<keyword evidence="4" id="KW-1185">Reference proteome</keyword>
<dbReference type="Gene3D" id="1.20.144.10">
    <property type="entry name" value="Phosphatidic acid phosphatase type 2/haloperoxidase"/>
    <property type="match status" value="1"/>
</dbReference>
<evidence type="ECO:0000259" key="2">
    <source>
        <dbReference type="Pfam" id="PF01569"/>
    </source>
</evidence>
<dbReference type="Pfam" id="PF01569">
    <property type="entry name" value="PAP2"/>
    <property type="match status" value="1"/>
</dbReference>
<dbReference type="InterPro" id="IPR036938">
    <property type="entry name" value="PAP2/HPO_sf"/>
</dbReference>
<evidence type="ECO:0000313" key="4">
    <source>
        <dbReference type="Proteomes" id="UP000236333"/>
    </source>
</evidence>
<gene>
    <name evidence="3" type="ORF">TSOC_012643</name>
</gene>
<feature type="transmembrane region" description="Helical" evidence="1">
    <location>
        <begin position="97"/>
        <end position="121"/>
    </location>
</feature>